<dbReference type="GO" id="GO:0004519">
    <property type="term" value="F:endonuclease activity"/>
    <property type="evidence" value="ECO:0007669"/>
    <property type="project" value="UniProtKB-KW"/>
</dbReference>
<organism evidence="3 4">
    <name type="scientific">Bythopirellula polymerisocia</name>
    <dbReference type="NCBI Taxonomy" id="2528003"/>
    <lineage>
        <taxon>Bacteria</taxon>
        <taxon>Pseudomonadati</taxon>
        <taxon>Planctomycetota</taxon>
        <taxon>Planctomycetia</taxon>
        <taxon>Pirellulales</taxon>
        <taxon>Lacipirellulaceae</taxon>
        <taxon>Bythopirellula</taxon>
    </lineage>
</organism>
<dbReference type="Proteomes" id="UP000318437">
    <property type="component" value="Unassembled WGS sequence"/>
</dbReference>
<keyword evidence="1" id="KW-0472">Membrane</keyword>
<evidence type="ECO:0000259" key="2">
    <source>
        <dbReference type="Pfam" id="PF03372"/>
    </source>
</evidence>
<keyword evidence="1" id="KW-0812">Transmembrane</keyword>
<keyword evidence="4" id="KW-1185">Reference proteome</keyword>
<dbReference type="GO" id="GO:0016020">
    <property type="term" value="C:membrane"/>
    <property type="evidence" value="ECO:0007669"/>
    <property type="project" value="GOC"/>
</dbReference>
<proteinExistence type="predicted"/>
<dbReference type="OrthoDB" id="9796594at2"/>
<dbReference type="PANTHER" id="PTHR14859">
    <property type="entry name" value="CALCOFLUOR WHITE HYPERSENSITIVE PROTEIN PRECURSOR"/>
    <property type="match status" value="1"/>
</dbReference>
<protein>
    <submittedName>
        <fullName evidence="3">Endonuclease/Exonuclease/phosphatase family protein</fullName>
    </submittedName>
</protein>
<dbReference type="Gene3D" id="3.60.10.10">
    <property type="entry name" value="Endonuclease/exonuclease/phosphatase"/>
    <property type="match status" value="1"/>
</dbReference>
<evidence type="ECO:0000256" key="1">
    <source>
        <dbReference type="SAM" id="Phobius"/>
    </source>
</evidence>
<dbReference type="InterPro" id="IPR005135">
    <property type="entry name" value="Endo/exonuclease/phosphatase"/>
</dbReference>
<evidence type="ECO:0000313" key="4">
    <source>
        <dbReference type="Proteomes" id="UP000318437"/>
    </source>
</evidence>
<keyword evidence="3" id="KW-0540">Nuclease</keyword>
<dbReference type="GO" id="GO:0006506">
    <property type="term" value="P:GPI anchor biosynthetic process"/>
    <property type="evidence" value="ECO:0007669"/>
    <property type="project" value="TreeGrafter"/>
</dbReference>
<comment type="caution">
    <text evidence="3">The sequence shown here is derived from an EMBL/GenBank/DDBJ whole genome shotgun (WGS) entry which is preliminary data.</text>
</comment>
<dbReference type="InterPro" id="IPR036691">
    <property type="entry name" value="Endo/exonu/phosph_ase_sf"/>
</dbReference>
<dbReference type="RefSeq" id="WP_146450087.1">
    <property type="nucleotide sequence ID" value="NZ_SJPS01000002.1"/>
</dbReference>
<dbReference type="PANTHER" id="PTHR14859:SF15">
    <property type="entry name" value="ENDONUCLEASE_EXONUCLEASE_PHOSPHATASE DOMAIN-CONTAINING PROTEIN"/>
    <property type="match status" value="1"/>
</dbReference>
<evidence type="ECO:0000313" key="3">
    <source>
        <dbReference type="EMBL" id="TWU28529.1"/>
    </source>
</evidence>
<feature type="transmembrane region" description="Helical" evidence="1">
    <location>
        <begin position="7"/>
        <end position="26"/>
    </location>
</feature>
<keyword evidence="3" id="KW-0255">Endonuclease</keyword>
<feature type="transmembrane region" description="Helical" evidence="1">
    <location>
        <begin position="38"/>
        <end position="56"/>
    </location>
</feature>
<dbReference type="InterPro" id="IPR051916">
    <property type="entry name" value="GPI-anchor_lipid_remodeler"/>
</dbReference>
<reference evidence="3 4" key="1">
    <citation type="submission" date="2019-02" db="EMBL/GenBank/DDBJ databases">
        <title>Deep-cultivation of Planctomycetes and their phenomic and genomic characterization uncovers novel biology.</title>
        <authorList>
            <person name="Wiegand S."/>
            <person name="Jogler M."/>
            <person name="Boedeker C."/>
            <person name="Pinto D."/>
            <person name="Vollmers J."/>
            <person name="Rivas-Marin E."/>
            <person name="Kohn T."/>
            <person name="Peeters S.H."/>
            <person name="Heuer A."/>
            <person name="Rast P."/>
            <person name="Oberbeckmann S."/>
            <person name="Bunk B."/>
            <person name="Jeske O."/>
            <person name="Meyerdierks A."/>
            <person name="Storesund J.E."/>
            <person name="Kallscheuer N."/>
            <person name="Luecker S."/>
            <person name="Lage O.M."/>
            <person name="Pohl T."/>
            <person name="Merkel B.J."/>
            <person name="Hornburger P."/>
            <person name="Mueller R.-W."/>
            <person name="Bruemmer F."/>
            <person name="Labrenz M."/>
            <person name="Spormann A.M."/>
            <person name="Op Den Camp H."/>
            <person name="Overmann J."/>
            <person name="Amann R."/>
            <person name="Jetten M.S.M."/>
            <person name="Mascher T."/>
            <person name="Medema M.H."/>
            <person name="Devos D.P."/>
            <person name="Kaster A.-K."/>
            <person name="Ovreas L."/>
            <person name="Rohde M."/>
            <person name="Galperin M.Y."/>
            <person name="Jogler C."/>
        </authorList>
    </citation>
    <scope>NUCLEOTIDE SEQUENCE [LARGE SCALE GENOMIC DNA]</scope>
    <source>
        <strain evidence="3 4">Pla144</strain>
    </source>
</reference>
<feature type="transmembrane region" description="Helical" evidence="1">
    <location>
        <begin position="61"/>
        <end position="80"/>
    </location>
</feature>
<dbReference type="GO" id="GO:0004527">
    <property type="term" value="F:exonuclease activity"/>
    <property type="evidence" value="ECO:0007669"/>
    <property type="project" value="UniProtKB-KW"/>
</dbReference>
<dbReference type="AlphaFoldDB" id="A0A5C6D0X0"/>
<gene>
    <name evidence="3" type="ORF">Pla144_18190</name>
</gene>
<keyword evidence="3" id="KW-0378">Hydrolase</keyword>
<dbReference type="SUPFAM" id="SSF56219">
    <property type="entry name" value="DNase I-like"/>
    <property type="match status" value="1"/>
</dbReference>
<keyword evidence="3" id="KW-0269">Exonuclease</keyword>
<dbReference type="EMBL" id="SJPS01000002">
    <property type="protein sequence ID" value="TWU28529.1"/>
    <property type="molecule type" value="Genomic_DNA"/>
</dbReference>
<name>A0A5C6D0X0_9BACT</name>
<sequence>MMKRLANLFEISVILSIAVVCAGLFGRWHYLLDLCSHFRVQAAFTLVVSGLLLLLLKRRRWATVGLVAGLGLTATLWPFFAPASDAGNSVYRLLTLNVLTTNPRHDRVIAFIRKSDPDFIVLQETSPEWIESLDEALGTSWPYQKSIVRSDNFGIAMYSKLPWVSCEMKEYSSTLPVPSLSALFEFPDGDKIRLITTHPLPPMNRDLWDARNSQLSGLATDVQGGESDRTIVAGDLNCTPWSYWFGRLLQESGLRNLADEHGLSVSWMPIPIPVCGLPIDHVLVGSEIRVSKRTVGPYVGSDHRPVVVEFE</sequence>
<feature type="domain" description="Endonuclease/exonuclease/phosphatase" evidence="2">
    <location>
        <begin position="94"/>
        <end position="303"/>
    </location>
</feature>
<dbReference type="Pfam" id="PF03372">
    <property type="entry name" value="Exo_endo_phos"/>
    <property type="match status" value="1"/>
</dbReference>
<accession>A0A5C6D0X0</accession>
<keyword evidence="1" id="KW-1133">Transmembrane helix</keyword>